<evidence type="ECO:0000256" key="6">
    <source>
        <dbReference type="RuleBase" id="RU003345"/>
    </source>
</evidence>
<dbReference type="RefSeq" id="XP_043128537.1">
    <property type="nucleotide sequence ID" value="XM_043272602.1"/>
</dbReference>
<dbReference type="InterPro" id="IPR044086">
    <property type="entry name" value="LUC3-like"/>
</dbReference>
<dbReference type="InterPro" id="IPR016162">
    <property type="entry name" value="Ald_DH_N"/>
</dbReference>
<dbReference type="OrthoDB" id="310895at2759"/>
<evidence type="ECO:0000256" key="3">
    <source>
        <dbReference type="ARBA" id="ARBA00024226"/>
    </source>
</evidence>
<dbReference type="SUPFAM" id="SSF53720">
    <property type="entry name" value="ALDH-like"/>
    <property type="match status" value="1"/>
</dbReference>
<dbReference type="EMBL" id="BOPL01000008">
    <property type="protein sequence ID" value="GIK05351.1"/>
    <property type="molecule type" value="Genomic_DNA"/>
</dbReference>
<dbReference type="InterPro" id="IPR029510">
    <property type="entry name" value="Ald_DH_CS_GLU"/>
</dbReference>
<evidence type="ECO:0000313" key="9">
    <source>
        <dbReference type="Proteomes" id="UP000710440"/>
    </source>
</evidence>
<comment type="caution">
    <text evidence="8">The sequence shown here is derived from an EMBL/GenBank/DDBJ whole genome shotgun (WGS) entry which is preliminary data.</text>
</comment>
<gene>
    <name evidence="8" type="ORF">Aspvir_009458</name>
</gene>
<dbReference type="Gene3D" id="3.40.309.10">
    <property type="entry name" value="Aldehyde Dehydrogenase, Chain A, domain 2"/>
    <property type="match status" value="1"/>
</dbReference>
<evidence type="ECO:0000256" key="2">
    <source>
        <dbReference type="ARBA" id="ARBA00023002"/>
    </source>
</evidence>
<comment type="catalytic activity">
    <reaction evidence="4">
        <text>an aldehyde + NAD(+) + H2O = a carboxylate + NADH + 2 H(+)</text>
        <dbReference type="Rhea" id="RHEA:16185"/>
        <dbReference type="ChEBI" id="CHEBI:15377"/>
        <dbReference type="ChEBI" id="CHEBI:15378"/>
        <dbReference type="ChEBI" id="CHEBI:17478"/>
        <dbReference type="ChEBI" id="CHEBI:29067"/>
        <dbReference type="ChEBI" id="CHEBI:57540"/>
        <dbReference type="ChEBI" id="CHEBI:57945"/>
        <dbReference type="EC" id="1.2.1.3"/>
    </reaction>
</comment>
<evidence type="ECO:0000256" key="1">
    <source>
        <dbReference type="ARBA" id="ARBA00009986"/>
    </source>
</evidence>
<protein>
    <recommendedName>
        <fullName evidence="3">aldehyde dehydrogenase (NAD(+))</fullName>
        <ecNumber evidence="3">1.2.1.3</ecNumber>
    </recommendedName>
</protein>
<evidence type="ECO:0000256" key="5">
    <source>
        <dbReference type="PROSITE-ProRule" id="PRU10007"/>
    </source>
</evidence>
<comment type="similarity">
    <text evidence="1 6">Belongs to the aldehyde dehydrogenase family.</text>
</comment>
<dbReference type="EC" id="1.2.1.3" evidence="3"/>
<dbReference type="GeneID" id="66937440"/>
<dbReference type="PROSITE" id="PS00687">
    <property type="entry name" value="ALDEHYDE_DEHYDR_GLU"/>
    <property type="match status" value="1"/>
</dbReference>
<keyword evidence="2 6" id="KW-0560">Oxidoreductase</keyword>
<dbReference type="Pfam" id="PF00171">
    <property type="entry name" value="Aldedh"/>
    <property type="match status" value="1"/>
</dbReference>
<feature type="active site" evidence="5">
    <location>
        <position position="280"/>
    </location>
</feature>
<feature type="domain" description="Aldehyde dehydrogenase" evidence="7">
    <location>
        <begin position="100"/>
        <end position="514"/>
    </location>
</feature>
<dbReference type="GO" id="GO:0004029">
    <property type="term" value="F:aldehyde dehydrogenase (NAD+) activity"/>
    <property type="evidence" value="ECO:0007669"/>
    <property type="project" value="UniProtKB-EC"/>
</dbReference>
<keyword evidence="9" id="KW-1185">Reference proteome</keyword>
<dbReference type="InterPro" id="IPR016161">
    <property type="entry name" value="Ald_DH/histidinol_DH"/>
</dbReference>
<dbReference type="Gene3D" id="3.40.605.10">
    <property type="entry name" value="Aldehyde Dehydrogenase, Chain A, domain 1"/>
    <property type="match status" value="1"/>
</dbReference>
<name>A0A9P3F8T5_ASPVI</name>
<dbReference type="AlphaFoldDB" id="A0A9P3F8T5"/>
<dbReference type="CDD" id="cd07106">
    <property type="entry name" value="ALDH_AldA-AAD23400"/>
    <property type="match status" value="1"/>
</dbReference>
<dbReference type="PANTHER" id="PTHR11699">
    <property type="entry name" value="ALDEHYDE DEHYDROGENASE-RELATED"/>
    <property type="match status" value="1"/>
</dbReference>
<dbReference type="Proteomes" id="UP000710440">
    <property type="component" value="Unassembled WGS sequence"/>
</dbReference>
<accession>A0A9P3F8T5</accession>
<evidence type="ECO:0000313" key="8">
    <source>
        <dbReference type="EMBL" id="GIK05351.1"/>
    </source>
</evidence>
<organism evidence="8 9">
    <name type="scientific">Aspergillus viridinutans</name>
    <dbReference type="NCBI Taxonomy" id="75553"/>
    <lineage>
        <taxon>Eukaryota</taxon>
        <taxon>Fungi</taxon>
        <taxon>Dikarya</taxon>
        <taxon>Ascomycota</taxon>
        <taxon>Pezizomycotina</taxon>
        <taxon>Eurotiomycetes</taxon>
        <taxon>Eurotiomycetidae</taxon>
        <taxon>Eurotiales</taxon>
        <taxon>Aspergillaceae</taxon>
        <taxon>Aspergillus</taxon>
        <taxon>Aspergillus subgen. Fumigati</taxon>
    </lineage>
</organism>
<dbReference type="InterPro" id="IPR015590">
    <property type="entry name" value="Aldehyde_DH_dom"/>
</dbReference>
<dbReference type="InterPro" id="IPR016163">
    <property type="entry name" value="Ald_DH_C"/>
</dbReference>
<sequence>MIITQDPGLVSGSQGQACSPRPAAGILNARRRSAASRLPSSCELTQASSAMEDVMGVEKEPIWKRSGCITFPFPFPAGDAGAIVTADGLDRAVLNTRSAYSTRAQLLNQFADAFLQLAPEFTTLLQAETGRTKDVAQMEVHWSVLWLRHPASQVLPHQVLQDEDKEVTVRYEPRGVVAAVCPWNCPIMIAFGKIAPALAVGNCVIVKPAPSTPYTSLKCIELAQSIFPPGVLRVLADDGHLGPLLVDHPGIAHISFTGSTPTGKKIMEAASKTLKKVTLELGGNDAAIILPDVDIEKVAPQVAMGAWWNSGQSCIATKRVYIHESIYERFLRALVEFTRSYVTVGCSSVDGATMLGPIQNKMQYQKLRDLIEDCRREGCNFSLDQPLTAQEDLVRQSLESGFFLWPMIVDNPPAGSPLVTEEQFGPIIPCMSFSDIEAVISAANSTSAGLSASVWGEDAKATQRIADSLDVGTVFVNGPSRPDPRVPFSGHKESGIGVEYGLMGLIEYCQVKSVVKYRASS</sequence>
<evidence type="ECO:0000256" key="4">
    <source>
        <dbReference type="ARBA" id="ARBA00049194"/>
    </source>
</evidence>
<evidence type="ECO:0000259" key="7">
    <source>
        <dbReference type="Pfam" id="PF00171"/>
    </source>
</evidence>
<reference evidence="8 9" key="1">
    <citation type="submission" date="2021-02" db="EMBL/GenBank/DDBJ databases">
        <title>Pan-genome distribution and transcriptional activeness of fungal secondary metabolism genes in Aspergillus section Fumigati.</title>
        <authorList>
            <person name="Takahashi H."/>
            <person name="Umemura M."/>
            <person name="Ninomiya A."/>
            <person name="Kusuya Y."/>
            <person name="Urayama S."/>
            <person name="Shimizu M."/>
            <person name="Watanabe A."/>
            <person name="Kamei K."/>
            <person name="Yaguchi T."/>
            <person name="Hagiwara D."/>
        </authorList>
    </citation>
    <scope>NUCLEOTIDE SEQUENCE [LARGE SCALE GENOMIC DNA]</scope>
    <source>
        <strain evidence="8 9">IFM 47045</strain>
    </source>
</reference>
<proteinExistence type="inferred from homology"/>